<reference evidence="2 3" key="2">
    <citation type="submission" date="2019-09" db="EMBL/GenBank/DDBJ databases">
        <authorList>
            <person name="Jin C."/>
        </authorList>
    </citation>
    <scope>NUCLEOTIDE SEQUENCE [LARGE SCALE GENOMIC DNA]</scope>
    <source>
        <strain evidence="2 3">BN140041</strain>
    </source>
</reference>
<sequence>MPKSHGRKKVVKTDAQIDLLRPIERAAAAFKAGHPESSSWITAARVTFDGGTLREDSMDAVRPELSKEDLATLYSVNFSSFRSADEGIEIWAWNHETTREFEIKVNSLEEHFMWGWLTKLEREIEADIKEQTTPIYPPPPPPPPSVPVHASADVAPAPASTDLLHKWWVLYIVLPLVVTVVGTVIAAVIIAEFA</sequence>
<evidence type="ECO:0000313" key="3">
    <source>
        <dbReference type="Proteomes" id="UP000324351"/>
    </source>
</evidence>
<dbReference type="AlphaFoldDB" id="A0A5B1LTU2"/>
<evidence type="ECO:0000256" key="1">
    <source>
        <dbReference type="SAM" id="Phobius"/>
    </source>
</evidence>
<keyword evidence="3" id="KW-1185">Reference proteome</keyword>
<protein>
    <submittedName>
        <fullName evidence="2">Uncharacterized protein</fullName>
    </submittedName>
</protein>
<dbReference type="RefSeq" id="WP_149752036.1">
    <property type="nucleotide sequence ID" value="NZ_VUJW01000012.1"/>
</dbReference>
<evidence type="ECO:0000313" key="2">
    <source>
        <dbReference type="EMBL" id="KAA1424305.1"/>
    </source>
</evidence>
<name>A0A5B1LTU2_9ACTN</name>
<accession>A0A5B1LTU2</accession>
<reference evidence="2 3" key="1">
    <citation type="submission" date="2019-09" db="EMBL/GenBank/DDBJ databases">
        <title>Nocardioides panacisoli sp. nov., isolated from the soil of a ginseng field.</title>
        <authorList>
            <person name="Cho C."/>
        </authorList>
    </citation>
    <scope>NUCLEOTIDE SEQUENCE [LARGE SCALE GENOMIC DNA]</scope>
    <source>
        <strain evidence="2 3">BN140041</strain>
    </source>
</reference>
<gene>
    <name evidence="2" type="ORF">F0U47_18910</name>
</gene>
<keyword evidence="1" id="KW-0472">Membrane</keyword>
<dbReference type="Proteomes" id="UP000324351">
    <property type="component" value="Unassembled WGS sequence"/>
</dbReference>
<feature type="transmembrane region" description="Helical" evidence="1">
    <location>
        <begin position="168"/>
        <end position="191"/>
    </location>
</feature>
<dbReference type="EMBL" id="VUJW01000012">
    <property type="protein sequence ID" value="KAA1424305.1"/>
    <property type="molecule type" value="Genomic_DNA"/>
</dbReference>
<keyword evidence="1" id="KW-0812">Transmembrane</keyword>
<comment type="caution">
    <text evidence="2">The sequence shown here is derived from an EMBL/GenBank/DDBJ whole genome shotgun (WGS) entry which is preliminary data.</text>
</comment>
<organism evidence="2 3">
    <name type="scientific">Nocardioides antri</name>
    <dbReference type="NCBI Taxonomy" id="2607659"/>
    <lineage>
        <taxon>Bacteria</taxon>
        <taxon>Bacillati</taxon>
        <taxon>Actinomycetota</taxon>
        <taxon>Actinomycetes</taxon>
        <taxon>Propionibacteriales</taxon>
        <taxon>Nocardioidaceae</taxon>
        <taxon>Nocardioides</taxon>
    </lineage>
</organism>
<keyword evidence="1" id="KW-1133">Transmembrane helix</keyword>
<proteinExistence type="predicted"/>